<keyword evidence="6 12" id="KW-0548">Nucleotidyltransferase</keyword>
<evidence type="ECO:0000256" key="4">
    <source>
        <dbReference type="ARBA" id="ARBA00022642"/>
    </source>
</evidence>
<evidence type="ECO:0000256" key="2">
    <source>
        <dbReference type="ARBA" id="ARBA00005019"/>
    </source>
</evidence>
<dbReference type="EC" id="2.7.7.18" evidence="3"/>
<dbReference type="GO" id="GO:0004515">
    <property type="term" value="F:nicotinate-nucleotide adenylyltransferase activity"/>
    <property type="evidence" value="ECO:0007669"/>
    <property type="project" value="UniProtKB-EC"/>
</dbReference>
<dbReference type="GO" id="GO:0009435">
    <property type="term" value="P:NAD+ biosynthetic process"/>
    <property type="evidence" value="ECO:0007669"/>
    <property type="project" value="UniProtKB-UniPathway"/>
</dbReference>
<dbReference type="PANTHER" id="PTHR39321">
    <property type="entry name" value="NICOTINATE-NUCLEOTIDE ADENYLYLTRANSFERASE-RELATED"/>
    <property type="match status" value="1"/>
</dbReference>
<dbReference type="CDD" id="cd02165">
    <property type="entry name" value="NMNAT"/>
    <property type="match status" value="1"/>
</dbReference>
<accession>K9YWF5</accession>
<evidence type="ECO:0000313" key="12">
    <source>
        <dbReference type="EMBL" id="AFZ51246.1"/>
    </source>
</evidence>
<dbReference type="EMBL" id="CP003944">
    <property type="protein sequence ID" value="AFZ51246.1"/>
    <property type="molecule type" value="Genomic_DNA"/>
</dbReference>
<protein>
    <recommendedName>
        <fullName evidence="3">nicotinate-nucleotide adenylyltransferase</fullName>
        <ecNumber evidence="3">2.7.7.18</ecNumber>
    </recommendedName>
</protein>
<keyword evidence="4" id="KW-0662">Pyridine nucleotide biosynthesis</keyword>
<evidence type="ECO:0000256" key="6">
    <source>
        <dbReference type="ARBA" id="ARBA00022695"/>
    </source>
</evidence>
<dbReference type="UniPathway" id="UPA00253">
    <property type="reaction ID" value="UER00332"/>
</dbReference>
<keyword evidence="8" id="KW-0067">ATP-binding</keyword>
<gene>
    <name evidence="12" type="ORF">Dacsa_2668</name>
</gene>
<dbReference type="InterPro" id="IPR004821">
    <property type="entry name" value="Cyt_trans-like"/>
</dbReference>
<dbReference type="NCBIfam" id="TIGR00482">
    <property type="entry name" value="nicotinate (nicotinamide) nucleotide adenylyltransferase"/>
    <property type="match status" value="1"/>
</dbReference>
<evidence type="ECO:0000256" key="7">
    <source>
        <dbReference type="ARBA" id="ARBA00022741"/>
    </source>
</evidence>
<evidence type="ECO:0000256" key="3">
    <source>
        <dbReference type="ARBA" id="ARBA00012389"/>
    </source>
</evidence>
<keyword evidence="7" id="KW-0547">Nucleotide-binding</keyword>
<keyword evidence="5" id="KW-0808">Transferase</keyword>
<feature type="domain" description="Cytidyltransferase-like" evidence="11">
    <location>
        <begin position="14"/>
        <end position="174"/>
    </location>
</feature>
<dbReference type="OrthoDB" id="5295945at2"/>
<keyword evidence="13" id="KW-1185">Reference proteome</keyword>
<dbReference type="AlphaFoldDB" id="K9YWF5"/>
<dbReference type="SUPFAM" id="SSF52374">
    <property type="entry name" value="Nucleotidylyl transferase"/>
    <property type="match status" value="1"/>
</dbReference>
<dbReference type="STRING" id="13035.Dacsa_2668"/>
<dbReference type="HOGENOM" id="CLU_069765_3_2_3"/>
<comment type="pathway">
    <text evidence="2">Cofactor biosynthesis; NAD(+) biosynthesis; deamido-NAD(+) from nicotinate D-ribonucleotide: step 1/1.</text>
</comment>
<evidence type="ECO:0000256" key="8">
    <source>
        <dbReference type="ARBA" id="ARBA00022840"/>
    </source>
</evidence>
<dbReference type="Proteomes" id="UP000010482">
    <property type="component" value="Chromosome"/>
</dbReference>
<evidence type="ECO:0000256" key="9">
    <source>
        <dbReference type="ARBA" id="ARBA00023027"/>
    </source>
</evidence>
<dbReference type="RefSeq" id="WP_015230235.1">
    <property type="nucleotide sequence ID" value="NC_019780.1"/>
</dbReference>
<evidence type="ECO:0000313" key="13">
    <source>
        <dbReference type="Proteomes" id="UP000010482"/>
    </source>
</evidence>
<dbReference type="Gene3D" id="3.40.50.620">
    <property type="entry name" value="HUPs"/>
    <property type="match status" value="1"/>
</dbReference>
<proteinExistence type="predicted"/>
<dbReference type="InterPro" id="IPR005248">
    <property type="entry name" value="NadD/NMNAT"/>
</dbReference>
<dbReference type="KEGG" id="dsl:Dacsa_2668"/>
<evidence type="ECO:0000256" key="1">
    <source>
        <dbReference type="ARBA" id="ARBA00002324"/>
    </source>
</evidence>
<evidence type="ECO:0000256" key="10">
    <source>
        <dbReference type="ARBA" id="ARBA00048721"/>
    </source>
</evidence>
<evidence type="ECO:0000256" key="5">
    <source>
        <dbReference type="ARBA" id="ARBA00022679"/>
    </source>
</evidence>
<comment type="catalytic activity">
    <reaction evidence="10">
        <text>nicotinate beta-D-ribonucleotide + ATP + H(+) = deamido-NAD(+) + diphosphate</text>
        <dbReference type="Rhea" id="RHEA:22860"/>
        <dbReference type="ChEBI" id="CHEBI:15378"/>
        <dbReference type="ChEBI" id="CHEBI:30616"/>
        <dbReference type="ChEBI" id="CHEBI:33019"/>
        <dbReference type="ChEBI" id="CHEBI:57502"/>
        <dbReference type="ChEBI" id="CHEBI:58437"/>
        <dbReference type="EC" id="2.7.7.18"/>
    </reaction>
</comment>
<organism evidence="12 13">
    <name type="scientific">Dactylococcopsis salina (strain PCC 8305)</name>
    <name type="common">Myxobactron salinum</name>
    <dbReference type="NCBI Taxonomy" id="13035"/>
    <lineage>
        <taxon>Bacteria</taxon>
        <taxon>Bacillati</taxon>
        <taxon>Cyanobacteriota</taxon>
        <taxon>Cyanophyceae</taxon>
        <taxon>Nodosilineales</taxon>
        <taxon>Cymatolegaceae</taxon>
        <taxon>Dactylococcopsis</taxon>
    </lineage>
</organism>
<dbReference type="PATRIC" id="fig|13035.3.peg.3043"/>
<dbReference type="InterPro" id="IPR014729">
    <property type="entry name" value="Rossmann-like_a/b/a_fold"/>
</dbReference>
<reference evidence="12" key="1">
    <citation type="submission" date="2012-04" db="EMBL/GenBank/DDBJ databases">
        <title>Finished genome of Dactylococcopsis salina PCC 8305.</title>
        <authorList>
            <consortium name="US DOE Joint Genome Institute"/>
            <person name="Gugger M."/>
            <person name="Coursin T."/>
            <person name="Rippka R."/>
            <person name="Tandeau De Marsac N."/>
            <person name="Huntemann M."/>
            <person name="Wei C.-L."/>
            <person name="Han J."/>
            <person name="Detter J.C."/>
            <person name="Han C."/>
            <person name="Tapia R."/>
            <person name="Daligault H."/>
            <person name="Chen A."/>
            <person name="Krypides N."/>
            <person name="Mavromatis K."/>
            <person name="Markowitz V."/>
            <person name="Szeto E."/>
            <person name="Ivanova N."/>
            <person name="Ovchinnikova G."/>
            <person name="Pagani I."/>
            <person name="Pati A."/>
            <person name="Goodwin L."/>
            <person name="Peters L."/>
            <person name="Pitluck S."/>
            <person name="Woyke T."/>
            <person name="Kerfeld C."/>
        </authorList>
    </citation>
    <scope>NUCLEOTIDE SEQUENCE [LARGE SCALE GENOMIC DNA]</scope>
    <source>
        <strain evidence="12">PCC 8305</strain>
    </source>
</reference>
<dbReference type="eggNOG" id="COG1057">
    <property type="taxonomic scope" value="Bacteria"/>
</dbReference>
<dbReference type="NCBIfam" id="TIGR00125">
    <property type="entry name" value="cyt_tran_rel"/>
    <property type="match status" value="1"/>
</dbReference>
<keyword evidence="9" id="KW-0520">NAD</keyword>
<dbReference type="Pfam" id="PF01467">
    <property type="entry name" value="CTP_transf_like"/>
    <property type="match status" value="1"/>
</dbReference>
<sequence>MTDHQSFHSSSIALFGTSADPPTQGHKTILEWLSYHYDQVAVWAADNPLKSQQTPLKHRMKMLELMIASLNTSKHNVQLYSELSSPRSIETVEKAEDIWGENAAFTFVIGSDLVTQISRWYASQELLQRVNLLIIPRPGYPPTEKELKILEEMGTTYQVADLNAPPVSSTAYRENGKTDVVDDSVRSYIQEQNLYSWKTIN</sequence>
<comment type="function">
    <text evidence="1">Catalyzes the reversible adenylation of nicotinate mononucleotide (NaMN) to nicotinic acid adenine dinucleotide (NaAD).</text>
</comment>
<evidence type="ECO:0000259" key="11">
    <source>
        <dbReference type="Pfam" id="PF01467"/>
    </source>
</evidence>
<dbReference type="PANTHER" id="PTHR39321:SF3">
    <property type="entry name" value="PHOSPHOPANTETHEINE ADENYLYLTRANSFERASE"/>
    <property type="match status" value="1"/>
</dbReference>
<dbReference type="GO" id="GO:0005524">
    <property type="term" value="F:ATP binding"/>
    <property type="evidence" value="ECO:0007669"/>
    <property type="project" value="UniProtKB-KW"/>
</dbReference>
<dbReference type="NCBIfam" id="NF000842">
    <property type="entry name" value="PRK00071.2-1"/>
    <property type="match status" value="1"/>
</dbReference>
<name>K9YWF5_DACS8</name>